<keyword evidence="2" id="KW-1185">Reference proteome</keyword>
<sequence length="216" mass="24100">MQDSPIDDELRLSFLGTLMEDVLVARARRDDCDSQTHRREVIRTIFAAIEGSIWLYRQQVRSMAKSMGLLTPVADLALQERSFSVTDRGTIIEQVKFITLPTIIKLTNRQAKLIDPELSLDFGSTGWSALKDALSARHRITHPKSREDLHLGNDDMARAEIAFSWINDSILAALTATTAAFRTHATEMRTIVDALLSGDKGALSEYRAALAIDEDD</sequence>
<name>A0A5C6UIF6_9SPHN</name>
<accession>A0A5C6UIF6</accession>
<protein>
    <recommendedName>
        <fullName evidence="3">MAE-28990/MAE-18760-like HEPN domain-containing protein</fullName>
    </recommendedName>
</protein>
<organism evidence="1 2">
    <name type="scientific">Sphingomonas ginsenosidivorax</name>
    <dbReference type="NCBI Taxonomy" id="862135"/>
    <lineage>
        <taxon>Bacteria</taxon>
        <taxon>Pseudomonadati</taxon>
        <taxon>Pseudomonadota</taxon>
        <taxon>Alphaproteobacteria</taxon>
        <taxon>Sphingomonadales</taxon>
        <taxon>Sphingomonadaceae</taxon>
        <taxon>Sphingomonas</taxon>
    </lineage>
</organism>
<proteinExistence type="predicted"/>
<comment type="caution">
    <text evidence="1">The sequence shown here is derived from an EMBL/GenBank/DDBJ whole genome shotgun (WGS) entry which is preliminary data.</text>
</comment>
<dbReference type="AlphaFoldDB" id="A0A5C6UIF6"/>
<evidence type="ECO:0000313" key="1">
    <source>
        <dbReference type="EMBL" id="TXC71748.1"/>
    </source>
</evidence>
<dbReference type="OrthoDB" id="7470548at2"/>
<reference evidence="1 2" key="1">
    <citation type="journal article" date="2013" name="Antonie Van Leeuwenhoek">
        <title>Sphingomonas ginsenosidivorax sp. nov., with the ability to transform ginsenosides.</title>
        <authorList>
            <person name="Jin X.F."/>
            <person name="Kim J.K."/>
            <person name="Liu Q.M."/>
            <person name="Kang M.S."/>
            <person name="He D."/>
            <person name="Jin F.X."/>
            <person name="Kim S.C."/>
            <person name="Im W.T."/>
        </authorList>
    </citation>
    <scope>NUCLEOTIDE SEQUENCE [LARGE SCALE GENOMIC DNA]</scope>
    <source>
        <strain evidence="1 2">KHI67</strain>
    </source>
</reference>
<dbReference type="RefSeq" id="WP_147083026.1">
    <property type="nucleotide sequence ID" value="NZ_VOQR01000001.1"/>
</dbReference>
<dbReference type="EMBL" id="VOQR01000001">
    <property type="protein sequence ID" value="TXC71748.1"/>
    <property type="molecule type" value="Genomic_DNA"/>
</dbReference>
<evidence type="ECO:0000313" key="2">
    <source>
        <dbReference type="Proteomes" id="UP000321250"/>
    </source>
</evidence>
<gene>
    <name evidence="1" type="ORF">FSB78_12915</name>
</gene>
<dbReference type="Proteomes" id="UP000321250">
    <property type="component" value="Unassembled WGS sequence"/>
</dbReference>
<evidence type="ECO:0008006" key="3">
    <source>
        <dbReference type="Google" id="ProtNLM"/>
    </source>
</evidence>